<sequence length="805" mass="87951">MNRRRLLGLMGALPFVPALRPETSLPIVESGTARAAVIAPPAAQAAADELVSYIERATGVRLPRTASPGLTPIHVGSPGPDPAVPGLIRGLDPDGFVIRLYRDTVTVVGPSATGTANGVREFLERYAGVRWLMPGPDGDDVPALATLRVPLVQVREQPAFAQRSLSPLRDARYPLQQQWAQRNRMQGVTTEPIAFHHNLHSLFPVERYGQTHPEYYPGGRPPAPGKLTGWQPAFSVPGTIDAAVIGILEYFAANPAARSFSLGVNDGEGFAEADPVPAYYAWVNEVVRRVLVHHPGKDFGLLAYRRLETPPAFPLHPHVVPFLTQDRYAWVDPAVQEAGHALTERWLAVCSRLGFYDYLYGAPYLLPRMFSRRYAETIRYAKAKGVVAHYAELYPNWGEGPKPWITAKLLWNADADVDRLHREWCERAVGTAAADDLSAYFGLWERFWAERVPGSAWFLPEATYQTFNLPQYLDLVEESDLTRSRALLDSVVSRTATPAQRARATIMRRAFEFYEASALSYPRPVDAPDGQAAALALLQHGVDTFQRRLDLAARRQALIKEFATDPVLVLQMNPGSYPNLTWTGWNPGEYWTLVDHLRVHEPVGGPVTDRARALAADHPYAALILRGMSAVSLVANPSFETGLAPWELLDRSNGTRAISRPPGAAVLRVTGHGWGGPSQVIDIDPGLARLTAVHRTPSGTSASVQLALDLLEQNGTPIPNSSVRSPVITLDPSGTWTPLRLDCEIPSTARGKEVGRVRLIFLVDSATDVTVDFDDVTLRTMAKPPAGQGGYTGGPSVEVAASSTV</sequence>
<proteinExistence type="predicted"/>
<evidence type="ECO:0000313" key="3">
    <source>
        <dbReference type="EMBL" id="MFD1939438.1"/>
    </source>
</evidence>
<dbReference type="Proteomes" id="UP001597368">
    <property type="component" value="Unassembled WGS sequence"/>
</dbReference>
<dbReference type="PANTHER" id="PTHR47406:SF2">
    <property type="entry name" value="ALPHA GLUCURONIDASE N-TERMINAL DOMAIN-CONTAINING PROTEIN"/>
    <property type="match status" value="1"/>
</dbReference>
<dbReference type="PANTHER" id="PTHR47406">
    <property type="entry name" value="COAGULATION FACTOR 5/8 TYPE, C-TERMINAL"/>
    <property type="match status" value="1"/>
</dbReference>
<evidence type="ECO:0000256" key="2">
    <source>
        <dbReference type="SAM" id="MobiDB-lite"/>
    </source>
</evidence>
<keyword evidence="1" id="KW-0378">Hydrolase</keyword>
<dbReference type="RefSeq" id="WP_379581715.1">
    <property type="nucleotide sequence ID" value="NZ_JBHUFV010000083.1"/>
</dbReference>
<keyword evidence="4" id="KW-1185">Reference proteome</keyword>
<dbReference type="InterPro" id="IPR029018">
    <property type="entry name" value="Hex-like_dom2"/>
</dbReference>
<protein>
    <submittedName>
        <fullName evidence="3">DUF4838 domain-containing protein</fullName>
    </submittedName>
</protein>
<reference evidence="4" key="1">
    <citation type="journal article" date="2019" name="Int. J. Syst. Evol. Microbiol.">
        <title>The Global Catalogue of Microorganisms (GCM) 10K type strain sequencing project: providing services to taxonomists for standard genome sequencing and annotation.</title>
        <authorList>
            <consortium name="The Broad Institute Genomics Platform"/>
            <consortium name="The Broad Institute Genome Sequencing Center for Infectious Disease"/>
            <person name="Wu L."/>
            <person name="Ma J."/>
        </authorList>
    </citation>
    <scope>NUCLEOTIDE SEQUENCE [LARGE SCALE GENOMIC DNA]</scope>
    <source>
        <strain evidence="4">ICMP 6774ER</strain>
    </source>
</reference>
<organism evidence="3 4">
    <name type="scientific">Nonomuraea mangrovi</name>
    <dbReference type="NCBI Taxonomy" id="2316207"/>
    <lineage>
        <taxon>Bacteria</taxon>
        <taxon>Bacillati</taxon>
        <taxon>Actinomycetota</taxon>
        <taxon>Actinomycetes</taxon>
        <taxon>Streptosporangiales</taxon>
        <taxon>Streptosporangiaceae</taxon>
        <taxon>Nonomuraea</taxon>
    </lineage>
</organism>
<dbReference type="Pfam" id="PF16126">
    <property type="entry name" value="DUF4838"/>
    <property type="match status" value="1"/>
</dbReference>
<dbReference type="InterPro" id="IPR032287">
    <property type="entry name" value="DUF4838"/>
</dbReference>
<evidence type="ECO:0000313" key="4">
    <source>
        <dbReference type="Proteomes" id="UP001597368"/>
    </source>
</evidence>
<feature type="region of interest" description="Disordered" evidence="2">
    <location>
        <begin position="784"/>
        <end position="805"/>
    </location>
</feature>
<evidence type="ECO:0000256" key="1">
    <source>
        <dbReference type="ARBA" id="ARBA00022801"/>
    </source>
</evidence>
<gene>
    <name evidence="3" type="ORF">ACFSKW_49055</name>
</gene>
<name>A0ABW4TBQ7_9ACTN</name>
<comment type="caution">
    <text evidence="3">The sequence shown here is derived from an EMBL/GenBank/DDBJ whole genome shotgun (WGS) entry which is preliminary data.</text>
</comment>
<dbReference type="SUPFAM" id="SSF55545">
    <property type="entry name" value="beta-N-acetylhexosaminidase-like domain"/>
    <property type="match status" value="1"/>
</dbReference>
<dbReference type="Gene3D" id="3.30.379.10">
    <property type="entry name" value="Chitobiase/beta-hexosaminidase domain 2-like"/>
    <property type="match status" value="1"/>
</dbReference>
<dbReference type="Gene3D" id="2.60.120.260">
    <property type="entry name" value="Galactose-binding domain-like"/>
    <property type="match status" value="1"/>
</dbReference>
<dbReference type="EMBL" id="JBHUFV010000083">
    <property type="protein sequence ID" value="MFD1939438.1"/>
    <property type="molecule type" value="Genomic_DNA"/>
</dbReference>
<accession>A0ABW4TBQ7</accession>